<dbReference type="AlphaFoldDB" id="A0A438ER62"/>
<reference evidence="1 2" key="1">
    <citation type="journal article" date="2018" name="PLoS Genet.">
        <title>Population sequencing reveals clonal diversity and ancestral inbreeding in the grapevine cultivar Chardonnay.</title>
        <authorList>
            <person name="Roach M.J."/>
            <person name="Johnson D.L."/>
            <person name="Bohlmann J."/>
            <person name="van Vuuren H.J."/>
            <person name="Jones S.J."/>
            <person name="Pretorius I.S."/>
            <person name="Schmidt S.A."/>
            <person name="Borneman A.R."/>
        </authorList>
    </citation>
    <scope>NUCLEOTIDE SEQUENCE [LARGE SCALE GENOMIC DNA]</scope>
    <source>
        <strain evidence="2">cv. Chardonnay</strain>
        <tissue evidence="1">Leaf</tissue>
    </source>
</reference>
<organism evidence="1 2">
    <name type="scientific">Vitis vinifera</name>
    <name type="common">Grape</name>
    <dbReference type="NCBI Taxonomy" id="29760"/>
    <lineage>
        <taxon>Eukaryota</taxon>
        <taxon>Viridiplantae</taxon>
        <taxon>Streptophyta</taxon>
        <taxon>Embryophyta</taxon>
        <taxon>Tracheophyta</taxon>
        <taxon>Spermatophyta</taxon>
        <taxon>Magnoliopsida</taxon>
        <taxon>eudicotyledons</taxon>
        <taxon>Gunneridae</taxon>
        <taxon>Pentapetalae</taxon>
        <taxon>rosids</taxon>
        <taxon>Vitales</taxon>
        <taxon>Vitaceae</taxon>
        <taxon>Viteae</taxon>
        <taxon>Vitis</taxon>
    </lineage>
</organism>
<dbReference type="SUPFAM" id="SSF56219">
    <property type="entry name" value="DNase I-like"/>
    <property type="match status" value="1"/>
</dbReference>
<accession>A0A438ER62</accession>
<protein>
    <submittedName>
        <fullName evidence="1">Uncharacterized protein</fullName>
    </submittedName>
</protein>
<name>A0A438ER62_VITVI</name>
<dbReference type="Proteomes" id="UP000288805">
    <property type="component" value="Unassembled WGS sequence"/>
</dbReference>
<proteinExistence type="predicted"/>
<evidence type="ECO:0000313" key="2">
    <source>
        <dbReference type="Proteomes" id="UP000288805"/>
    </source>
</evidence>
<dbReference type="EMBL" id="QGNW01001206">
    <property type="protein sequence ID" value="RVW50221.1"/>
    <property type="molecule type" value="Genomic_DNA"/>
</dbReference>
<gene>
    <name evidence="1" type="ORF">CK203_088017</name>
</gene>
<dbReference type="InterPro" id="IPR036691">
    <property type="entry name" value="Endo/exonu/phosph_ase_sf"/>
</dbReference>
<evidence type="ECO:0000313" key="1">
    <source>
        <dbReference type="EMBL" id="RVW50221.1"/>
    </source>
</evidence>
<sequence length="357" mass="39914">MWFGFSLGSKVQSREKQYKCCLVGKLDEGSILEVLQKIGNYCKGFIIVDEDTASLSQLQWAKILVKLDGKDFPSTLQVVVKGDEDCGSRASKGVGKELYPVQTYGDDMSISPLRVGPHATRLNSTTFWEVGAIGGLWQVPWCIGGDFNIIKFPKKRNKGSRLSSAMRRGCMTLLPRGFEKLSRRVKGYQGFVASPMVIEDMELQDLPLQEGPFTLRNGLNNQSQLRMDRFLVSKGTFSFILVEKLKALKATLKRWNKEISSNVTTRKELALSQVEWRPNCNGLSFDALGGDDATMLEVPFLRKRGAKDIKDSYKLGGSLYKLLAKVLANRLKKITVKMVPPSQNAFVEANSRCFTDC</sequence>
<comment type="caution">
    <text evidence="1">The sequence shown here is derived from an EMBL/GenBank/DDBJ whole genome shotgun (WGS) entry which is preliminary data.</text>
</comment>